<sequence length="162" mass="17225">MFQMTQRRPAAQFAAFVALLTAFVLPLTACSGGSSGTKATYTKSEGGIDSTMTITAEGDDVTMQSIKSVINYKKAGLKDEAEAKETFSSVMEAYEGIKGLTHKVDYTATDATEILTVDYKKADLKKIAELTGAEFDESTKGSKVSFAETVATVEASGFTKKG</sequence>
<organism evidence="2 3">
    <name type="scientific">Leucobacter coleopterorum</name>
    <dbReference type="NCBI Taxonomy" id="2714933"/>
    <lineage>
        <taxon>Bacteria</taxon>
        <taxon>Bacillati</taxon>
        <taxon>Actinomycetota</taxon>
        <taxon>Actinomycetes</taxon>
        <taxon>Micrococcales</taxon>
        <taxon>Microbacteriaceae</taxon>
        <taxon>Leucobacter</taxon>
    </lineage>
</organism>
<gene>
    <name evidence="2" type="ORF">G7066_02180</name>
</gene>
<protein>
    <submittedName>
        <fullName evidence="2">YehR family protein</fullName>
    </submittedName>
</protein>
<evidence type="ECO:0000256" key="1">
    <source>
        <dbReference type="SAM" id="SignalP"/>
    </source>
</evidence>
<name>A0ABX6JU34_9MICO</name>
<dbReference type="Proteomes" id="UP000503441">
    <property type="component" value="Chromosome"/>
</dbReference>
<reference evidence="2 3" key="1">
    <citation type="submission" date="2020-03" db="EMBL/GenBank/DDBJ databases">
        <title>Leucobacter sp. nov., isolated from beetles.</title>
        <authorList>
            <person name="Hyun D.-W."/>
            <person name="Bae J.-W."/>
        </authorList>
    </citation>
    <scope>NUCLEOTIDE SEQUENCE [LARGE SCALE GENOMIC DNA]</scope>
    <source>
        <strain evidence="2 3">HDW9A</strain>
    </source>
</reference>
<feature type="signal peptide" evidence="1">
    <location>
        <begin position="1"/>
        <end position="29"/>
    </location>
</feature>
<evidence type="ECO:0000313" key="2">
    <source>
        <dbReference type="EMBL" id="QIM17796.1"/>
    </source>
</evidence>
<dbReference type="Pfam" id="PF06998">
    <property type="entry name" value="DUF1307"/>
    <property type="match status" value="1"/>
</dbReference>
<keyword evidence="1" id="KW-0732">Signal</keyword>
<dbReference type="InterPro" id="IPR009736">
    <property type="entry name" value="DUF1307"/>
</dbReference>
<keyword evidence="3" id="KW-1185">Reference proteome</keyword>
<accession>A0ABX6JU34</accession>
<feature type="chain" id="PRO_5045815653" evidence="1">
    <location>
        <begin position="30"/>
        <end position="162"/>
    </location>
</feature>
<evidence type="ECO:0000313" key="3">
    <source>
        <dbReference type="Proteomes" id="UP000503441"/>
    </source>
</evidence>
<dbReference type="EMBL" id="CP049933">
    <property type="protein sequence ID" value="QIM17796.1"/>
    <property type="molecule type" value="Genomic_DNA"/>
</dbReference>
<dbReference type="Gene3D" id="3.30.1830.10">
    <property type="entry name" value="YehR-like"/>
    <property type="match status" value="1"/>
</dbReference>
<dbReference type="PIRSF" id="PIRSF006187">
    <property type="entry name" value="DUF1307"/>
    <property type="match status" value="1"/>
</dbReference>
<proteinExistence type="predicted"/>
<dbReference type="SUPFAM" id="SSF160704">
    <property type="entry name" value="YehR-like"/>
    <property type="match status" value="1"/>
</dbReference>
<dbReference type="InterPro" id="IPR036699">
    <property type="entry name" value="YehR-like_sf"/>
</dbReference>